<sequence>MAKIRRTSPWSGLVHERDIDVDPLAFENWKFYWDLGDASINPLQGAFPQLNRGDREFLFSGITPEEWVLDVINAERAETRRLGPITDPNDFSDEIWESLYGII</sequence>
<reference evidence="1 2" key="1">
    <citation type="submission" date="2020-08" db="EMBL/GenBank/DDBJ databases">
        <title>Genomic Encyclopedia of Type Strains, Phase IV (KMG-IV): sequencing the most valuable type-strain genomes for metagenomic binning, comparative biology and taxonomic classification.</title>
        <authorList>
            <person name="Goeker M."/>
        </authorList>
    </citation>
    <scope>NUCLEOTIDE SEQUENCE [LARGE SCALE GENOMIC DNA]</scope>
    <source>
        <strain evidence="1 2">DSM 101064</strain>
    </source>
</reference>
<protein>
    <submittedName>
        <fullName evidence="1">Uncharacterized protein</fullName>
    </submittedName>
</protein>
<dbReference type="RefSeq" id="WP_183528413.1">
    <property type="nucleotide sequence ID" value="NZ_JACIJM010000005.1"/>
</dbReference>
<accession>A0A7W9BKL6</accession>
<proteinExistence type="predicted"/>
<comment type="caution">
    <text evidence="1">The sequence shown here is derived from an EMBL/GenBank/DDBJ whole genome shotgun (WGS) entry which is preliminary data.</text>
</comment>
<organism evidence="1 2">
    <name type="scientific">Yoonia ponticola</name>
    <dbReference type="NCBI Taxonomy" id="1524255"/>
    <lineage>
        <taxon>Bacteria</taxon>
        <taxon>Pseudomonadati</taxon>
        <taxon>Pseudomonadota</taxon>
        <taxon>Alphaproteobacteria</taxon>
        <taxon>Rhodobacterales</taxon>
        <taxon>Paracoccaceae</taxon>
        <taxon>Yoonia</taxon>
    </lineage>
</organism>
<dbReference type="EMBL" id="JACIJM010000005">
    <property type="protein sequence ID" value="MBB5722271.1"/>
    <property type="molecule type" value="Genomic_DNA"/>
</dbReference>
<name>A0A7W9BKL6_9RHOB</name>
<gene>
    <name evidence="1" type="ORF">FHS72_001897</name>
</gene>
<keyword evidence="2" id="KW-1185">Reference proteome</keyword>
<evidence type="ECO:0000313" key="2">
    <source>
        <dbReference type="Proteomes" id="UP000535415"/>
    </source>
</evidence>
<evidence type="ECO:0000313" key="1">
    <source>
        <dbReference type="EMBL" id="MBB5722271.1"/>
    </source>
</evidence>
<dbReference type="AlphaFoldDB" id="A0A7W9BKL6"/>
<dbReference type="Proteomes" id="UP000535415">
    <property type="component" value="Unassembled WGS sequence"/>
</dbReference>